<name>X1IRZ3_9ZZZZ</name>
<reference evidence="1" key="1">
    <citation type="journal article" date="2014" name="Front. Microbiol.">
        <title>High frequency of phylogenetically diverse reductive dehalogenase-homologous genes in deep subseafloor sedimentary metagenomes.</title>
        <authorList>
            <person name="Kawai M."/>
            <person name="Futagami T."/>
            <person name="Toyoda A."/>
            <person name="Takaki Y."/>
            <person name="Nishi S."/>
            <person name="Hori S."/>
            <person name="Arai W."/>
            <person name="Tsubouchi T."/>
            <person name="Morono Y."/>
            <person name="Uchiyama I."/>
            <person name="Ito T."/>
            <person name="Fujiyama A."/>
            <person name="Inagaki F."/>
            <person name="Takami H."/>
        </authorList>
    </citation>
    <scope>NUCLEOTIDE SEQUENCE</scope>
    <source>
        <strain evidence="1">Expedition CK06-06</strain>
    </source>
</reference>
<protein>
    <submittedName>
        <fullName evidence="1">Uncharacterized protein</fullName>
    </submittedName>
</protein>
<comment type="caution">
    <text evidence="1">The sequence shown here is derived from an EMBL/GenBank/DDBJ whole genome shotgun (WGS) entry which is preliminary data.</text>
</comment>
<sequence length="46" mass="5647">MKCEQLGFKNYEKFINEIMDTTHTIITKKKYINEKELEELIQKIIR</sequence>
<accession>X1IRZ3</accession>
<evidence type="ECO:0000313" key="1">
    <source>
        <dbReference type="EMBL" id="GAH85231.1"/>
    </source>
</evidence>
<organism evidence="1">
    <name type="scientific">marine sediment metagenome</name>
    <dbReference type="NCBI Taxonomy" id="412755"/>
    <lineage>
        <taxon>unclassified sequences</taxon>
        <taxon>metagenomes</taxon>
        <taxon>ecological metagenomes</taxon>
    </lineage>
</organism>
<dbReference type="EMBL" id="BARU01041138">
    <property type="protein sequence ID" value="GAH85231.1"/>
    <property type="molecule type" value="Genomic_DNA"/>
</dbReference>
<proteinExistence type="predicted"/>
<gene>
    <name evidence="1" type="ORF">S03H2_63477</name>
</gene>
<dbReference type="AlphaFoldDB" id="X1IRZ3"/>